<feature type="coiled-coil region" evidence="1">
    <location>
        <begin position="62"/>
        <end position="89"/>
    </location>
</feature>
<feature type="chain" id="PRO_5004632656" evidence="3">
    <location>
        <begin position="20"/>
        <end position="559"/>
    </location>
</feature>
<evidence type="ECO:0000259" key="4">
    <source>
        <dbReference type="Pfam" id="PF01551"/>
    </source>
</evidence>
<feature type="coiled-coil region" evidence="1">
    <location>
        <begin position="118"/>
        <end position="145"/>
    </location>
</feature>
<dbReference type="RefSeq" id="WP_021588839.1">
    <property type="nucleotide sequence ID" value="NZ_AWEY01000007.1"/>
</dbReference>
<dbReference type="Gene3D" id="2.70.70.10">
    <property type="entry name" value="Glucose Permease (Domain IIA)"/>
    <property type="match status" value="1"/>
</dbReference>
<dbReference type="PATRIC" id="fig|1115809.3.peg.352"/>
<evidence type="ECO:0000313" key="5">
    <source>
        <dbReference type="EMBL" id="ERK40341.1"/>
    </source>
</evidence>
<name>U2P858_9BACT</name>
<evidence type="ECO:0000313" key="6">
    <source>
        <dbReference type="Proteomes" id="UP000016648"/>
    </source>
</evidence>
<feature type="region of interest" description="Disordered" evidence="2">
    <location>
        <begin position="21"/>
        <end position="52"/>
    </location>
</feature>
<accession>U2P858</accession>
<feature type="compositionally biased region" description="Low complexity" evidence="2">
    <location>
        <begin position="30"/>
        <end position="45"/>
    </location>
</feature>
<protein>
    <submittedName>
        <fullName evidence="5">Peptidase, M23 family</fullName>
    </submittedName>
</protein>
<feature type="region of interest" description="Disordered" evidence="2">
    <location>
        <begin position="354"/>
        <end position="415"/>
    </location>
</feature>
<gene>
    <name evidence="5" type="ORF">HMPREF9135_0533</name>
</gene>
<organism evidence="5 6">
    <name type="scientific">Segatella baroniae F0067</name>
    <dbReference type="NCBI Taxonomy" id="1115809"/>
    <lineage>
        <taxon>Bacteria</taxon>
        <taxon>Pseudomonadati</taxon>
        <taxon>Bacteroidota</taxon>
        <taxon>Bacteroidia</taxon>
        <taxon>Bacteroidales</taxon>
        <taxon>Prevotellaceae</taxon>
        <taxon>Segatella</taxon>
    </lineage>
</organism>
<dbReference type="Proteomes" id="UP000016648">
    <property type="component" value="Unassembled WGS sequence"/>
</dbReference>
<feature type="compositionally biased region" description="Basic and acidic residues" evidence="2">
    <location>
        <begin position="354"/>
        <end position="368"/>
    </location>
</feature>
<feature type="compositionally biased region" description="Basic and acidic residues" evidence="2">
    <location>
        <begin position="376"/>
        <end position="415"/>
    </location>
</feature>
<evidence type="ECO:0000256" key="2">
    <source>
        <dbReference type="SAM" id="MobiDB-lite"/>
    </source>
</evidence>
<keyword evidence="6" id="KW-1185">Reference proteome</keyword>
<dbReference type="EMBL" id="AWEY01000007">
    <property type="protein sequence ID" value="ERK40341.1"/>
    <property type="molecule type" value="Genomic_DNA"/>
</dbReference>
<feature type="signal peptide" evidence="3">
    <location>
        <begin position="1"/>
        <end position="19"/>
    </location>
</feature>
<proteinExistence type="predicted"/>
<sequence length="559" mass="62436">MRKLGITLLIALSTLAATAQKHTPARKGKAATTARKTNKTQANTKGKVPKGKKTADYANATIRGLQNQRSQIQKKLRQQEQALRANQADVKKRLQNLLTINSAIDDRQKAIEGIQNDIHHIEGNIGILQTQLKMLEEQLQERKAKYIKSMRYMARHQTMQDKMMFIFSAKNLAQMYRRLRFVREYANYQRAQGEMVKAKQAQVDGKHEQLKLVHGQKNILLYKDKKEKTALQGQQDEQQKIVTSLQNQQKTIQKIIAEQRRKDAALNAEIDRLVAIEVEKAHQRAIAEAKRKAEAAAAARQRAAELARKKAEAEAAARENARRIAEAKEREARLKAEAEAAAKAAAEAKRIADANAEKGKRETVEREAAAAANRKARAEQAAREAEAAREAAELKARTEERRNKQEIAAAKEDVEESQRLSTVDRMVSGGFTANKGRLPMPITGRYKIVSHFGQYNVEGLHGVVLDNKGINILGQSGCMARSIYDGEVSAVYNWQGSMLVMVRHGAYISIYCNLKSVSVSKGQKVSARQALGAVGADNILQFQLRKETAKLNPEAWLGR</sequence>
<dbReference type="AlphaFoldDB" id="U2P858"/>
<comment type="caution">
    <text evidence="5">The sequence shown here is derived from an EMBL/GenBank/DDBJ whole genome shotgun (WGS) entry which is preliminary data.</text>
</comment>
<dbReference type="Gene3D" id="6.10.250.3150">
    <property type="match status" value="1"/>
</dbReference>
<dbReference type="SUPFAM" id="SSF51261">
    <property type="entry name" value="Duplicated hybrid motif"/>
    <property type="match status" value="1"/>
</dbReference>
<keyword evidence="1" id="KW-0175">Coiled coil</keyword>
<evidence type="ECO:0000256" key="1">
    <source>
        <dbReference type="SAM" id="Coils"/>
    </source>
</evidence>
<dbReference type="InterPro" id="IPR016047">
    <property type="entry name" value="M23ase_b-sheet_dom"/>
</dbReference>
<reference evidence="5 6" key="1">
    <citation type="submission" date="2013-08" db="EMBL/GenBank/DDBJ databases">
        <authorList>
            <person name="Durkin A.S."/>
            <person name="Haft D.R."/>
            <person name="McCorrison J."/>
            <person name="Torralba M."/>
            <person name="Gillis M."/>
            <person name="Haft D.H."/>
            <person name="Methe B."/>
            <person name="Sutton G."/>
            <person name="Nelson K.E."/>
        </authorList>
    </citation>
    <scope>NUCLEOTIDE SEQUENCE [LARGE SCALE GENOMIC DNA]</scope>
    <source>
        <strain evidence="5 6">F0067</strain>
    </source>
</reference>
<dbReference type="CDD" id="cd12797">
    <property type="entry name" value="M23_peptidase"/>
    <property type="match status" value="1"/>
</dbReference>
<dbReference type="InterPro" id="IPR011055">
    <property type="entry name" value="Dup_hybrid_motif"/>
</dbReference>
<feature type="domain" description="M23ase beta-sheet core" evidence="4">
    <location>
        <begin position="467"/>
        <end position="553"/>
    </location>
</feature>
<dbReference type="Pfam" id="PF01551">
    <property type="entry name" value="Peptidase_M23"/>
    <property type="match status" value="1"/>
</dbReference>
<keyword evidence="3" id="KW-0732">Signal</keyword>
<evidence type="ECO:0000256" key="3">
    <source>
        <dbReference type="SAM" id="SignalP"/>
    </source>
</evidence>